<keyword evidence="2" id="KW-0543">Viral nucleoprotein</keyword>
<evidence type="ECO:0000313" key="2">
    <source>
        <dbReference type="EMBL" id="QPL15329.1"/>
    </source>
</evidence>
<keyword evidence="2" id="KW-0946">Virion</keyword>
<feature type="region of interest" description="Disordered" evidence="1">
    <location>
        <begin position="1"/>
        <end position="30"/>
    </location>
</feature>
<sequence>MPSDEDDVENSDTLDVTLPSTSTPRQRKRKRTLTMKEFMALHLNYPRSTKKPIVNKIYDNRCLCSHSDIFRRISRKCLLVDFKSRLLECNACGGIYKASIDEFELFKLYHKRLVYSRYSGKYSISDKGKYARITNT</sequence>
<reference evidence="2" key="1">
    <citation type="journal article" date="2019" name="PLoS Pathog.">
        <title>Re-assessing the diversity of negative strand RNA viruses in insects.</title>
        <authorList>
            <person name="Kafer S."/>
            <person name="Paraskevopoulou S."/>
            <person name="Zirkel F."/>
            <person name="Wieseke N."/>
            <person name="Donath A."/>
            <person name="Petersen M."/>
            <person name="Jones T.C."/>
            <person name="Liu S."/>
            <person name="Zhou X."/>
            <person name="Middendorf M."/>
            <person name="Junglen S."/>
            <person name="Misof B."/>
            <person name="Drosten C."/>
        </authorList>
    </citation>
    <scope>NUCLEOTIDE SEQUENCE</scope>
    <source>
        <strain evidence="2">OKIAV232</strain>
    </source>
</reference>
<accession>A0A7T0M3V4</accession>
<protein>
    <submittedName>
        <fullName evidence="2">Nucleoprotein</fullName>
    </submittedName>
</protein>
<feature type="compositionally biased region" description="Acidic residues" evidence="1">
    <location>
        <begin position="1"/>
        <end position="12"/>
    </location>
</feature>
<organism evidence="2">
    <name type="scientific">Hymenopteran phasma-related virus OKIAV232</name>
    <dbReference type="NCBI Taxonomy" id="2792586"/>
    <lineage>
        <taxon>Viruses</taxon>
        <taxon>Riboviria</taxon>
        <taxon>Orthornavirae</taxon>
        <taxon>Negarnaviricota</taxon>
        <taxon>Polyploviricotina</taxon>
        <taxon>Bunyaviricetes</taxon>
        <taxon>Elliovirales</taxon>
        <taxon>Phasmaviridae</taxon>
    </lineage>
</organism>
<proteinExistence type="predicted"/>
<evidence type="ECO:0000256" key="1">
    <source>
        <dbReference type="SAM" id="MobiDB-lite"/>
    </source>
</evidence>
<feature type="compositionally biased region" description="Polar residues" evidence="1">
    <location>
        <begin position="13"/>
        <end position="24"/>
    </location>
</feature>
<dbReference type="EMBL" id="MW288193">
    <property type="protein sequence ID" value="QPL15329.1"/>
    <property type="molecule type" value="Viral_cRNA"/>
</dbReference>
<dbReference type="GO" id="GO:0019013">
    <property type="term" value="C:viral nucleocapsid"/>
    <property type="evidence" value="ECO:0007669"/>
    <property type="project" value="UniProtKB-KW"/>
</dbReference>
<name>A0A7T0M3V4_9VIRU</name>